<dbReference type="InterPro" id="IPR049511">
    <property type="entry name" value="PGH-like_rpt"/>
</dbReference>
<feature type="signal peptide" evidence="1">
    <location>
        <begin position="1"/>
        <end position="23"/>
    </location>
</feature>
<keyword evidence="3" id="KW-1185">Reference proteome</keyword>
<evidence type="ECO:0000313" key="3">
    <source>
        <dbReference type="Proteomes" id="UP000223968"/>
    </source>
</evidence>
<gene>
    <name evidence="2" type="ORF">AJ79_05839</name>
</gene>
<comment type="caution">
    <text evidence="2">The sequence shown here is derived from an EMBL/GenBank/DDBJ whole genome shotgun (WGS) entry which is preliminary data.</text>
</comment>
<protein>
    <submittedName>
        <fullName evidence="2">Uncharacterized protein</fullName>
    </submittedName>
</protein>
<accession>A0A2B7XIS5</accession>
<dbReference type="OrthoDB" id="5946976at2759"/>
<proteinExistence type="predicted"/>
<dbReference type="Pfam" id="PF17660">
    <property type="entry name" value="BTRD1"/>
    <property type="match status" value="5"/>
</dbReference>
<dbReference type="EMBL" id="PDNB01000097">
    <property type="protein sequence ID" value="PGH08835.1"/>
    <property type="molecule type" value="Genomic_DNA"/>
</dbReference>
<name>A0A2B7XIS5_9EURO</name>
<dbReference type="AlphaFoldDB" id="A0A2B7XIS5"/>
<dbReference type="STRING" id="1447875.A0A2B7XIS5"/>
<organism evidence="2 3">
    <name type="scientific">Helicocarpus griseus UAMH5409</name>
    <dbReference type="NCBI Taxonomy" id="1447875"/>
    <lineage>
        <taxon>Eukaryota</taxon>
        <taxon>Fungi</taxon>
        <taxon>Dikarya</taxon>
        <taxon>Ascomycota</taxon>
        <taxon>Pezizomycotina</taxon>
        <taxon>Eurotiomycetes</taxon>
        <taxon>Eurotiomycetidae</taxon>
        <taxon>Onygenales</taxon>
        <taxon>Ajellomycetaceae</taxon>
        <taxon>Helicocarpus</taxon>
    </lineage>
</organism>
<sequence length="285" mass="32116">MPSVMKLALTGAVALLSALQANAAAWEARHGLTAEQFQKTFDDLQAKNYSLVDISGYTDNNSPRFAGIFKQHKSKPTFAARGEIKAENWHALFLQLRDEGFRPQVVDGYTVSGGARFATIWDKSSKTAWEERTGMSADGFQTVFDDLVDKKGYRLIYVSGYAEGKEARYAAIWEKTDKKTEWVARFGLTSEKYQEEFDKNLKNGLRPIQVNGYSVDGKTFFAAIWEKSDSIFEARHDMTSEKYQETFDDLVSKGYVLSVVSGYERGDGVRYAAIWDKKEEDVCGS</sequence>
<evidence type="ECO:0000256" key="1">
    <source>
        <dbReference type="SAM" id="SignalP"/>
    </source>
</evidence>
<dbReference type="Proteomes" id="UP000223968">
    <property type="component" value="Unassembled WGS sequence"/>
</dbReference>
<evidence type="ECO:0000313" key="2">
    <source>
        <dbReference type="EMBL" id="PGH08835.1"/>
    </source>
</evidence>
<feature type="chain" id="PRO_5012564030" evidence="1">
    <location>
        <begin position="24"/>
        <end position="285"/>
    </location>
</feature>
<reference evidence="2 3" key="1">
    <citation type="submission" date="2017-10" db="EMBL/GenBank/DDBJ databases">
        <title>Comparative genomics in systemic dimorphic fungi from Ajellomycetaceae.</title>
        <authorList>
            <person name="Munoz J.F."/>
            <person name="Mcewen J.G."/>
            <person name="Clay O.K."/>
            <person name="Cuomo C.A."/>
        </authorList>
    </citation>
    <scope>NUCLEOTIDE SEQUENCE [LARGE SCALE GENOMIC DNA]</scope>
    <source>
        <strain evidence="2 3">UAMH5409</strain>
    </source>
</reference>
<keyword evidence="1" id="KW-0732">Signal</keyword>